<dbReference type="InterPro" id="IPR029032">
    <property type="entry name" value="AhpD-like"/>
</dbReference>
<gene>
    <name evidence="2" type="ORF">AWH69_03360</name>
</gene>
<dbReference type="Gene3D" id="1.20.1290.10">
    <property type="entry name" value="AhpD-like"/>
    <property type="match status" value="1"/>
</dbReference>
<dbReference type="SUPFAM" id="SSF69118">
    <property type="entry name" value="AhpD-like"/>
    <property type="match status" value="1"/>
</dbReference>
<dbReference type="GO" id="GO:0051920">
    <property type="term" value="F:peroxiredoxin activity"/>
    <property type="evidence" value="ECO:0007669"/>
    <property type="project" value="InterPro"/>
</dbReference>
<organism evidence="2 3">
    <name type="scientific">Janibacter melonis</name>
    <dbReference type="NCBI Taxonomy" id="262209"/>
    <lineage>
        <taxon>Bacteria</taxon>
        <taxon>Bacillati</taxon>
        <taxon>Actinomycetota</taxon>
        <taxon>Actinomycetes</taxon>
        <taxon>Micrococcales</taxon>
        <taxon>Intrasporangiaceae</taxon>
        <taxon>Janibacter</taxon>
    </lineage>
</organism>
<dbReference type="STRING" id="262209.AWH69_03360"/>
<comment type="caution">
    <text evidence="2">The sequence shown here is derived from an EMBL/GenBank/DDBJ whole genome shotgun (WGS) entry which is preliminary data.</text>
</comment>
<dbReference type="EMBL" id="LQZG01000001">
    <property type="protein sequence ID" value="OAB88827.1"/>
    <property type="molecule type" value="Genomic_DNA"/>
</dbReference>
<dbReference type="Pfam" id="PF02627">
    <property type="entry name" value="CMD"/>
    <property type="match status" value="1"/>
</dbReference>
<reference evidence="2 3" key="1">
    <citation type="submission" date="2016-01" db="EMBL/GenBank/DDBJ databases">
        <title>Janibacter melonis strain CD11_4 genome sequencing and assembly.</title>
        <authorList>
            <person name="Nair G.R."/>
            <person name="Kaur G."/>
            <person name="Chander A.M."/>
            <person name="Mayilraj S."/>
        </authorList>
    </citation>
    <scope>NUCLEOTIDE SEQUENCE [LARGE SCALE GENOMIC DNA]</scope>
    <source>
        <strain evidence="2 3">CD11-4</strain>
    </source>
</reference>
<accession>A0A176QG86</accession>
<dbReference type="InterPro" id="IPR003779">
    <property type="entry name" value="CMD-like"/>
</dbReference>
<evidence type="ECO:0000313" key="3">
    <source>
        <dbReference type="Proteomes" id="UP000076976"/>
    </source>
</evidence>
<protein>
    <recommendedName>
        <fullName evidence="1">Carboxymuconolactone decarboxylase-like domain-containing protein</fullName>
    </recommendedName>
</protein>
<dbReference type="RefSeq" id="WP_068271416.1">
    <property type="nucleotide sequence ID" value="NZ_LQZG01000001.1"/>
</dbReference>
<evidence type="ECO:0000259" key="1">
    <source>
        <dbReference type="Pfam" id="PF02627"/>
    </source>
</evidence>
<feature type="domain" description="Carboxymuconolactone decarboxylase-like" evidence="1">
    <location>
        <begin position="42"/>
        <end position="105"/>
    </location>
</feature>
<dbReference type="AlphaFoldDB" id="A0A176QG86"/>
<dbReference type="PANTHER" id="PTHR34846">
    <property type="entry name" value="4-CARBOXYMUCONOLACTONE DECARBOXYLASE FAMILY PROTEIN (AFU_ORTHOLOGUE AFUA_6G11590)"/>
    <property type="match status" value="1"/>
</dbReference>
<keyword evidence="3" id="KW-1185">Reference proteome</keyword>
<proteinExistence type="predicted"/>
<name>A0A176QG86_9MICO</name>
<evidence type="ECO:0000313" key="2">
    <source>
        <dbReference type="EMBL" id="OAB88827.1"/>
    </source>
</evidence>
<sequence length="180" mass="19709">MPRVSYAEPSETTAERIAVRRGGVLTPLDLLLCHNQSLALGWDQLLGGVRSGFSIGGDVRELIILRVGRLNHAPYEWDSHLPVARREGLPEDVIGALERDAVSTGHETYDAVLRYVDAMTTEVVVPHEVFEDLRAHHDESEIVEITATAAAYNMVSRFLVALDVTTGDRAHATVEVSGRG</sequence>
<dbReference type="PANTHER" id="PTHR34846:SF11">
    <property type="entry name" value="4-CARBOXYMUCONOLACTONE DECARBOXYLASE FAMILY PROTEIN (AFU_ORTHOLOGUE AFUA_6G11590)"/>
    <property type="match status" value="1"/>
</dbReference>
<dbReference type="Proteomes" id="UP000076976">
    <property type="component" value="Unassembled WGS sequence"/>
</dbReference>